<feature type="region of interest" description="Disordered" evidence="1">
    <location>
        <begin position="21"/>
        <end position="60"/>
    </location>
</feature>
<proteinExistence type="predicted"/>
<keyword evidence="2" id="KW-1133">Transmembrane helix</keyword>
<keyword evidence="2" id="KW-0812">Transmembrane</keyword>
<dbReference type="EMBL" id="CAADRP010001723">
    <property type="protein sequence ID" value="VFU50295.1"/>
    <property type="molecule type" value="Genomic_DNA"/>
</dbReference>
<evidence type="ECO:0000256" key="2">
    <source>
        <dbReference type="SAM" id="Phobius"/>
    </source>
</evidence>
<accession>A0A6N2M852</accession>
<dbReference type="Gene3D" id="3.30.420.10">
    <property type="entry name" value="Ribonuclease H-like superfamily/Ribonuclease H"/>
    <property type="match status" value="1"/>
</dbReference>
<sequence>MVIIEPTNYYNQFPVTSLIDLKPNNQSNPYRGRQKNHQNSISTLQQHSLTKQKKTQKQKERSTALAIASLAALSSVIFLITSSSSFKHYRRRRRRQQQKQSSSCYLQSHQKPQLSFKRVLIDNSFSQFKHLNLHAPNSSNLHPYEAEIKNLIENPESFEDLYSDHQKMSDFFSYVWIETEAQLKSHRFLRSIRSSIASALFSVSLL</sequence>
<feature type="transmembrane region" description="Helical" evidence="2">
    <location>
        <begin position="64"/>
        <end position="86"/>
    </location>
</feature>
<evidence type="ECO:0000313" key="3">
    <source>
        <dbReference type="EMBL" id="VFU50295.1"/>
    </source>
</evidence>
<dbReference type="InterPro" id="IPR036397">
    <property type="entry name" value="RNaseH_sf"/>
</dbReference>
<name>A0A6N2M852_SALVM</name>
<feature type="region of interest" description="Disordered" evidence="1">
    <location>
        <begin position="89"/>
        <end position="109"/>
    </location>
</feature>
<gene>
    <name evidence="3" type="ORF">SVIM_LOCUS334532</name>
</gene>
<reference evidence="3" key="1">
    <citation type="submission" date="2019-03" db="EMBL/GenBank/DDBJ databases">
        <authorList>
            <person name="Mank J."/>
            <person name="Almeida P."/>
        </authorList>
    </citation>
    <scope>NUCLEOTIDE SEQUENCE</scope>
    <source>
        <strain evidence="3">78183</strain>
    </source>
</reference>
<dbReference type="AlphaFoldDB" id="A0A6N2M852"/>
<evidence type="ECO:0000256" key="1">
    <source>
        <dbReference type="SAM" id="MobiDB-lite"/>
    </source>
</evidence>
<protein>
    <submittedName>
        <fullName evidence="3">Uncharacterized protein</fullName>
    </submittedName>
</protein>
<dbReference type="GO" id="GO:0003676">
    <property type="term" value="F:nucleic acid binding"/>
    <property type="evidence" value="ECO:0007669"/>
    <property type="project" value="InterPro"/>
</dbReference>
<keyword evidence="2" id="KW-0472">Membrane</keyword>
<organism evidence="3">
    <name type="scientific">Salix viminalis</name>
    <name type="common">Common osier</name>
    <name type="synonym">Basket willow</name>
    <dbReference type="NCBI Taxonomy" id="40686"/>
    <lineage>
        <taxon>Eukaryota</taxon>
        <taxon>Viridiplantae</taxon>
        <taxon>Streptophyta</taxon>
        <taxon>Embryophyta</taxon>
        <taxon>Tracheophyta</taxon>
        <taxon>Spermatophyta</taxon>
        <taxon>Magnoliopsida</taxon>
        <taxon>eudicotyledons</taxon>
        <taxon>Gunneridae</taxon>
        <taxon>Pentapetalae</taxon>
        <taxon>rosids</taxon>
        <taxon>fabids</taxon>
        <taxon>Malpighiales</taxon>
        <taxon>Salicaceae</taxon>
        <taxon>Saliceae</taxon>
        <taxon>Salix</taxon>
    </lineage>
</organism>